<dbReference type="InterPro" id="IPR017441">
    <property type="entry name" value="Protein_kinase_ATP_BS"/>
</dbReference>
<organism evidence="3 4">
    <name type="scientific">Salix viminalis</name>
    <name type="common">Common osier</name>
    <name type="synonym">Basket willow</name>
    <dbReference type="NCBI Taxonomy" id="40686"/>
    <lineage>
        <taxon>Eukaryota</taxon>
        <taxon>Viridiplantae</taxon>
        <taxon>Streptophyta</taxon>
        <taxon>Embryophyta</taxon>
        <taxon>Tracheophyta</taxon>
        <taxon>Spermatophyta</taxon>
        <taxon>Magnoliopsida</taxon>
        <taxon>eudicotyledons</taxon>
        <taxon>Gunneridae</taxon>
        <taxon>Pentapetalae</taxon>
        <taxon>rosids</taxon>
        <taxon>fabids</taxon>
        <taxon>Malpighiales</taxon>
        <taxon>Salicaceae</taxon>
        <taxon>Saliceae</taxon>
        <taxon>Salix</taxon>
    </lineage>
</organism>
<evidence type="ECO:0000256" key="2">
    <source>
        <dbReference type="SAM" id="MobiDB-lite"/>
    </source>
</evidence>
<evidence type="ECO:0000313" key="3">
    <source>
        <dbReference type="EMBL" id="KAJ6749918.1"/>
    </source>
</evidence>
<evidence type="ECO:0008006" key="5">
    <source>
        <dbReference type="Google" id="ProtNLM"/>
    </source>
</evidence>
<dbReference type="OrthoDB" id="1749629at2759"/>
<reference evidence="3" key="1">
    <citation type="submission" date="2022-11" db="EMBL/GenBank/DDBJ databases">
        <authorList>
            <person name="Hyden B.L."/>
            <person name="Feng K."/>
            <person name="Yates T."/>
            <person name="Jawdy S."/>
            <person name="Smart L.B."/>
            <person name="Muchero W."/>
        </authorList>
    </citation>
    <scope>NUCLEOTIDE SEQUENCE</scope>
    <source>
        <tissue evidence="3">Shoot tip</tissue>
    </source>
</reference>
<dbReference type="EMBL" id="JAPFFL010000001">
    <property type="protein sequence ID" value="KAJ6749918.1"/>
    <property type="molecule type" value="Genomic_DNA"/>
</dbReference>
<dbReference type="SUPFAM" id="SSF56112">
    <property type="entry name" value="Protein kinase-like (PK-like)"/>
    <property type="match status" value="1"/>
</dbReference>
<dbReference type="InterPro" id="IPR011009">
    <property type="entry name" value="Kinase-like_dom_sf"/>
</dbReference>
<protein>
    <recommendedName>
        <fullName evidence="5">Protein kinase domain-containing protein</fullName>
    </recommendedName>
</protein>
<evidence type="ECO:0000256" key="1">
    <source>
        <dbReference type="PROSITE-ProRule" id="PRU10141"/>
    </source>
</evidence>
<comment type="caution">
    <text evidence="3">The sequence shown here is derived from an EMBL/GenBank/DDBJ whole genome shotgun (WGS) entry which is preliminary data.</text>
</comment>
<dbReference type="PROSITE" id="PS00107">
    <property type="entry name" value="PROTEIN_KINASE_ATP"/>
    <property type="match status" value="1"/>
</dbReference>
<keyword evidence="4" id="KW-1185">Reference proteome</keyword>
<feature type="region of interest" description="Disordered" evidence="2">
    <location>
        <begin position="61"/>
        <end position="117"/>
    </location>
</feature>
<name>A0A9Q0VLV7_SALVM</name>
<keyword evidence="1" id="KW-0547">Nucleotide-binding</keyword>
<feature type="binding site" evidence="1">
    <location>
        <position position="170"/>
    </location>
    <ligand>
        <name>ATP</name>
        <dbReference type="ChEBI" id="CHEBI:30616"/>
    </ligand>
</feature>
<dbReference type="AlphaFoldDB" id="A0A9Q0VLV7"/>
<evidence type="ECO:0000313" key="4">
    <source>
        <dbReference type="Proteomes" id="UP001151529"/>
    </source>
</evidence>
<sequence>MGNNNCIGSRVTKDGLFQTISSSIWWSRSTDSLIIHSKRENAEQLPFHAQCKPPKHVKIVEEETKQATLPPKPKEGATEPSEIVMKVKEEIKPAQPASDEEEKKPAVPTRPNKTLFNRTPRAGLQENSVLKTRTGHLKEYYNLGRKLGHGQFGTTFLCVEKATGKEYACKVDLKREVIDIR</sequence>
<gene>
    <name evidence="3" type="ORF">OIU85_000535</name>
</gene>
<keyword evidence="1" id="KW-0067">ATP-binding</keyword>
<proteinExistence type="predicted"/>
<dbReference type="Gene3D" id="3.30.200.20">
    <property type="entry name" value="Phosphorylase Kinase, domain 1"/>
    <property type="match status" value="1"/>
</dbReference>
<reference evidence="3" key="2">
    <citation type="journal article" date="2023" name="Int. J. Mol. Sci.">
        <title>De Novo Assembly and Annotation of 11 Diverse Shrub Willow (Salix) Genomes Reveals Novel Gene Organization in Sex-Linked Regions.</title>
        <authorList>
            <person name="Hyden B."/>
            <person name="Feng K."/>
            <person name="Yates T.B."/>
            <person name="Jawdy S."/>
            <person name="Cereghino C."/>
            <person name="Smart L.B."/>
            <person name="Muchero W."/>
        </authorList>
    </citation>
    <scope>NUCLEOTIDE SEQUENCE [LARGE SCALE GENOMIC DNA]</scope>
    <source>
        <tissue evidence="3">Shoot tip</tissue>
    </source>
</reference>
<accession>A0A9Q0VLV7</accession>
<dbReference type="GO" id="GO:0005524">
    <property type="term" value="F:ATP binding"/>
    <property type="evidence" value="ECO:0007669"/>
    <property type="project" value="UniProtKB-UniRule"/>
</dbReference>
<dbReference type="Proteomes" id="UP001151529">
    <property type="component" value="Chromosome 16"/>
</dbReference>